<dbReference type="GO" id="GO:0005737">
    <property type="term" value="C:cytoplasm"/>
    <property type="evidence" value="ECO:0007669"/>
    <property type="project" value="TreeGrafter"/>
</dbReference>
<reference evidence="15" key="1">
    <citation type="submission" date="2025-08" db="UniProtKB">
        <authorList>
            <consortium name="RefSeq"/>
        </authorList>
    </citation>
    <scope>IDENTIFICATION</scope>
</reference>
<evidence type="ECO:0000256" key="7">
    <source>
        <dbReference type="ARBA" id="ARBA00022723"/>
    </source>
</evidence>
<dbReference type="RefSeq" id="XP_025405864.1">
    <property type="nucleotide sequence ID" value="XM_025550079.1"/>
</dbReference>
<dbReference type="OrthoDB" id="2154311at2759"/>
<evidence type="ECO:0000256" key="2">
    <source>
        <dbReference type="ARBA" id="ARBA00009026"/>
    </source>
</evidence>
<organism evidence="14 15">
    <name type="scientific">Sipha flava</name>
    <name type="common">yellow sugarcane aphid</name>
    <dbReference type="NCBI Taxonomy" id="143950"/>
    <lineage>
        <taxon>Eukaryota</taxon>
        <taxon>Metazoa</taxon>
        <taxon>Ecdysozoa</taxon>
        <taxon>Arthropoda</taxon>
        <taxon>Hexapoda</taxon>
        <taxon>Insecta</taxon>
        <taxon>Pterygota</taxon>
        <taxon>Neoptera</taxon>
        <taxon>Paraneoptera</taxon>
        <taxon>Hemiptera</taxon>
        <taxon>Sternorrhyncha</taxon>
        <taxon>Aphidomorpha</taxon>
        <taxon>Aphidoidea</taxon>
        <taxon>Aphididae</taxon>
        <taxon>Sipha</taxon>
    </lineage>
</organism>
<evidence type="ECO:0000256" key="1">
    <source>
        <dbReference type="ARBA" id="ARBA00001946"/>
    </source>
</evidence>
<keyword evidence="5" id="KW-0808">Transferase</keyword>
<dbReference type="GO" id="GO:0001510">
    <property type="term" value="P:RNA methylation"/>
    <property type="evidence" value="ECO:0007669"/>
    <property type="project" value="InterPro"/>
</dbReference>
<dbReference type="InterPro" id="IPR026610">
    <property type="entry name" value="Hen1"/>
</dbReference>
<dbReference type="AlphaFoldDB" id="A0A8B8F4Y0"/>
<keyword evidence="8" id="KW-0460">Magnesium</keyword>
<evidence type="ECO:0000256" key="10">
    <source>
        <dbReference type="ARBA" id="ARBA00023158"/>
    </source>
</evidence>
<dbReference type="PANTHER" id="PTHR21404">
    <property type="entry name" value="HEN1"/>
    <property type="match status" value="1"/>
</dbReference>
<dbReference type="PANTHER" id="PTHR21404:SF3">
    <property type="entry name" value="SMALL RNA 2'-O-METHYLTRANSFERASE"/>
    <property type="match status" value="1"/>
</dbReference>
<dbReference type="GO" id="GO:0090486">
    <property type="term" value="F:small RNA 2'-O-methyltransferase activity"/>
    <property type="evidence" value="ECO:0007669"/>
    <property type="project" value="UniProtKB-EC"/>
</dbReference>
<evidence type="ECO:0000313" key="15">
    <source>
        <dbReference type="RefSeq" id="XP_025405864.1"/>
    </source>
</evidence>
<protein>
    <recommendedName>
        <fullName evidence="3">Small RNA 2'-O-methyltransferase</fullName>
        <ecNumber evidence="11">2.1.1.386</ecNumber>
    </recommendedName>
</protein>
<dbReference type="GO" id="GO:0034587">
    <property type="term" value="P:piRNA processing"/>
    <property type="evidence" value="ECO:0007669"/>
    <property type="project" value="TreeGrafter"/>
</dbReference>
<gene>
    <name evidence="15" type="primary">LOC112680082</name>
</gene>
<name>A0A8B8F4Y0_9HEMI</name>
<evidence type="ECO:0000256" key="8">
    <source>
        <dbReference type="ARBA" id="ARBA00022842"/>
    </source>
</evidence>
<evidence type="ECO:0000256" key="13">
    <source>
        <dbReference type="SAM" id="SignalP"/>
    </source>
</evidence>
<dbReference type="GO" id="GO:0005634">
    <property type="term" value="C:nucleus"/>
    <property type="evidence" value="ECO:0007669"/>
    <property type="project" value="TreeGrafter"/>
</dbReference>
<dbReference type="InterPro" id="IPR029063">
    <property type="entry name" value="SAM-dependent_MTases_sf"/>
</dbReference>
<dbReference type="GeneID" id="112680082"/>
<keyword evidence="14" id="KW-1185">Reference proteome</keyword>
<evidence type="ECO:0000256" key="9">
    <source>
        <dbReference type="ARBA" id="ARBA00022884"/>
    </source>
</evidence>
<dbReference type="Proteomes" id="UP000694846">
    <property type="component" value="Unplaced"/>
</dbReference>
<evidence type="ECO:0000256" key="4">
    <source>
        <dbReference type="ARBA" id="ARBA00022603"/>
    </source>
</evidence>
<dbReference type="SUPFAM" id="SSF53335">
    <property type="entry name" value="S-adenosyl-L-methionine-dependent methyltransferases"/>
    <property type="match status" value="1"/>
</dbReference>
<keyword evidence="6" id="KW-0949">S-adenosyl-L-methionine</keyword>
<feature type="non-terminal residue" evidence="15">
    <location>
        <position position="537"/>
    </location>
</feature>
<comment type="catalytic activity">
    <reaction evidence="12">
        <text>small RNA 3'-end nucleotide + S-adenosyl-L-methionine = small RNA 3'-end 2'-O-methylnucleotide + S-adenosyl-L-homocysteine + H(+)</text>
        <dbReference type="Rhea" id="RHEA:37887"/>
        <dbReference type="Rhea" id="RHEA-COMP:10415"/>
        <dbReference type="Rhea" id="RHEA-COMP:10416"/>
        <dbReference type="ChEBI" id="CHEBI:15378"/>
        <dbReference type="ChEBI" id="CHEBI:57856"/>
        <dbReference type="ChEBI" id="CHEBI:59789"/>
        <dbReference type="ChEBI" id="CHEBI:74896"/>
        <dbReference type="ChEBI" id="CHEBI:74898"/>
        <dbReference type="EC" id="2.1.1.386"/>
    </reaction>
</comment>
<dbReference type="Gene3D" id="3.40.50.150">
    <property type="entry name" value="Vaccinia Virus protein VP39"/>
    <property type="match status" value="1"/>
</dbReference>
<evidence type="ECO:0000256" key="5">
    <source>
        <dbReference type="ARBA" id="ARBA00022679"/>
    </source>
</evidence>
<keyword evidence="13" id="KW-0732">Signal</keyword>
<accession>A0A8B8F4Y0</accession>
<keyword evidence="10" id="KW-0943">RNA-mediated gene silencing</keyword>
<dbReference type="GO" id="GO:0003723">
    <property type="term" value="F:RNA binding"/>
    <property type="evidence" value="ECO:0007669"/>
    <property type="project" value="UniProtKB-KW"/>
</dbReference>
<evidence type="ECO:0000256" key="12">
    <source>
        <dbReference type="ARBA" id="ARBA00048418"/>
    </source>
</evidence>
<dbReference type="GO" id="GO:0046872">
    <property type="term" value="F:metal ion binding"/>
    <property type="evidence" value="ECO:0007669"/>
    <property type="project" value="UniProtKB-KW"/>
</dbReference>
<keyword evidence="9" id="KW-0694">RNA-binding</keyword>
<feature type="chain" id="PRO_5034335423" description="Small RNA 2'-O-methyltransferase" evidence="13">
    <location>
        <begin position="16"/>
        <end position="537"/>
    </location>
</feature>
<comment type="cofactor">
    <cofactor evidence="1">
        <name>Mg(2+)</name>
        <dbReference type="ChEBI" id="CHEBI:18420"/>
    </cofactor>
</comment>
<evidence type="ECO:0000256" key="11">
    <source>
        <dbReference type="ARBA" id="ARBA00035025"/>
    </source>
</evidence>
<keyword evidence="4" id="KW-0489">Methyltransferase</keyword>
<comment type="similarity">
    <text evidence="2">Belongs to the methyltransferase superfamily. HEN1 family.</text>
</comment>
<proteinExistence type="inferred from homology"/>
<sequence length="537" mass="61222">MLVLQSLLLSVGIEALAYLKSIVVSYLYDDDGTSGPEEKNIIEISSQKTCVTTLDELGLRFWPPLYMQRYMAVQEILEHPIWNGSIKKVVDFGCAELGMFKCIKPVPGLNNIMLVDIDFSLLDLNQTKVLPTNYDHLSMSERKEPLTVDIYNGSIADLDDRMLGVDAVICVELIEHLHSDVLNAVPHTVFEFIRPALALFTTPNVEFNILFPNFHTEFRHDDHKFEWTRKQLKDWARKITSCYPDYAVQFDGIGAAPYGGEKLGCCSQMAIFYRKDMKTSPAKPIGCTPYKLLRRVSYPFELHDENVRERTIYDKLIKFVTEARFNHEYLIDDSMEIPLNVILPHISDCCSSINELEKFANKLYCIKKNDQGELVLLTDAFESSSDEYKSDTDSYSNHSGQYSLLENTEEWDNNKDIDLNETVNLSFSESRHCYSTPMTNNQKPNVYFSNIDSFSTVCSSSDLYKTAADHDMSCNEDMEITSSSNGSIVVDNCKMYQEFLTGRFSSTIDEEDIKETEKTLTCESNCDDNDIENGNAL</sequence>
<dbReference type="CTD" id="36301"/>
<dbReference type="EC" id="2.1.1.386" evidence="11"/>
<evidence type="ECO:0000256" key="3">
    <source>
        <dbReference type="ARBA" id="ARBA00021330"/>
    </source>
</evidence>
<dbReference type="GO" id="GO:0030422">
    <property type="term" value="P:siRNA processing"/>
    <property type="evidence" value="ECO:0007669"/>
    <property type="project" value="TreeGrafter"/>
</dbReference>
<evidence type="ECO:0000313" key="14">
    <source>
        <dbReference type="Proteomes" id="UP000694846"/>
    </source>
</evidence>
<keyword evidence="7" id="KW-0479">Metal-binding</keyword>
<feature type="signal peptide" evidence="13">
    <location>
        <begin position="1"/>
        <end position="15"/>
    </location>
</feature>
<evidence type="ECO:0000256" key="6">
    <source>
        <dbReference type="ARBA" id="ARBA00022691"/>
    </source>
</evidence>